<dbReference type="SUPFAM" id="SSF53098">
    <property type="entry name" value="Ribonuclease H-like"/>
    <property type="match status" value="1"/>
</dbReference>
<dbReference type="GO" id="GO:0003676">
    <property type="term" value="F:nucleic acid binding"/>
    <property type="evidence" value="ECO:0007669"/>
    <property type="project" value="InterPro"/>
</dbReference>
<evidence type="ECO:0000313" key="2">
    <source>
        <dbReference type="EMBL" id="SVA77275.1"/>
    </source>
</evidence>
<feature type="domain" description="YprB ribonuclease H-like" evidence="1">
    <location>
        <begin position="89"/>
        <end position="235"/>
    </location>
</feature>
<dbReference type="Pfam" id="PF13482">
    <property type="entry name" value="RNase_H_2"/>
    <property type="match status" value="1"/>
</dbReference>
<dbReference type="InterPro" id="IPR038720">
    <property type="entry name" value="YprB_RNase_H-like_dom"/>
</dbReference>
<sequence>MISSTFRHIPGVGPKKELRIWKCGILSWNDFLSRKSRGLPPSLRTNEQLQIVRESVRKLSDGDVRYFRDALPKGELWRLYPDFFENTGFLDIETTGLDRNYSELTLIGVADKHGYSSFVSGENLEEFRDAIDKYDLIVTFNGSSFDIPFVEHYLGNVFRNCAHIDLMRLLRRIGYSGGLKKIESDLGVGRPSSLRGLSGYDAVRMWSLHRLGDTRALPTLIRYNAEDVASLPELTSIAFNQIVGSIGVNGFSKVPSFRPEVNHLPFHIDLIDDLTNPGY</sequence>
<dbReference type="Gene3D" id="3.30.420.10">
    <property type="entry name" value="Ribonuclease H-like superfamily/Ribonuclease H"/>
    <property type="match status" value="1"/>
</dbReference>
<reference evidence="2" key="1">
    <citation type="submission" date="2018-05" db="EMBL/GenBank/DDBJ databases">
        <authorList>
            <person name="Lanie J.A."/>
            <person name="Ng W.-L."/>
            <person name="Kazmierczak K.M."/>
            <person name="Andrzejewski T.M."/>
            <person name="Davidsen T.M."/>
            <person name="Wayne K.J."/>
            <person name="Tettelin H."/>
            <person name="Glass J.I."/>
            <person name="Rusch D."/>
            <person name="Podicherti R."/>
            <person name="Tsui H.-C.T."/>
            <person name="Winkler M.E."/>
        </authorList>
    </citation>
    <scope>NUCLEOTIDE SEQUENCE</scope>
</reference>
<dbReference type="InterPro" id="IPR012337">
    <property type="entry name" value="RNaseH-like_sf"/>
</dbReference>
<evidence type="ECO:0000259" key="1">
    <source>
        <dbReference type="Pfam" id="PF13482"/>
    </source>
</evidence>
<gene>
    <name evidence="2" type="ORF">METZ01_LOCUS130129</name>
</gene>
<proteinExistence type="predicted"/>
<accession>A0A381YJV6</accession>
<organism evidence="2">
    <name type="scientific">marine metagenome</name>
    <dbReference type="NCBI Taxonomy" id="408172"/>
    <lineage>
        <taxon>unclassified sequences</taxon>
        <taxon>metagenomes</taxon>
        <taxon>ecological metagenomes</taxon>
    </lineage>
</organism>
<dbReference type="AlphaFoldDB" id="A0A381YJV6"/>
<dbReference type="InterPro" id="IPR036397">
    <property type="entry name" value="RNaseH_sf"/>
</dbReference>
<protein>
    <recommendedName>
        <fullName evidence="1">YprB ribonuclease H-like domain-containing protein</fullName>
    </recommendedName>
</protein>
<dbReference type="PANTHER" id="PTHR38462:SF1">
    <property type="entry name" value="YPRB RIBONUCLEASE H-LIKE DOMAIN-CONTAINING PROTEIN"/>
    <property type="match status" value="1"/>
</dbReference>
<name>A0A381YJV6_9ZZZZ</name>
<dbReference type="PANTHER" id="PTHR38462">
    <property type="entry name" value="EXONUCLEASE-LIKE PROTEIN"/>
    <property type="match status" value="1"/>
</dbReference>
<dbReference type="EMBL" id="UINC01018403">
    <property type="protein sequence ID" value="SVA77275.1"/>
    <property type="molecule type" value="Genomic_DNA"/>
</dbReference>